<dbReference type="Gene3D" id="3.60.21.10">
    <property type="match status" value="1"/>
</dbReference>
<dbReference type="InterPro" id="IPR029052">
    <property type="entry name" value="Metallo-depent_PP-like"/>
</dbReference>
<accession>A0A2I1C719</accession>
<keyword evidence="3" id="KW-1185">Reference proteome</keyword>
<evidence type="ECO:0000313" key="2">
    <source>
        <dbReference type="EMBL" id="PKX93424.1"/>
    </source>
</evidence>
<evidence type="ECO:0000313" key="3">
    <source>
        <dbReference type="Proteomes" id="UP000234474"/>
    </source>
</evidence>
<organism evidence="2 3">
    <name type="scientific">Aspergillus novofumigatus (strain IBT 16806)</name>
    <dbReference type="NCBI Taxonomy" id="1392255"/>
    <lineage>
        <taxon>Eukaryota</taxon>
        <taxon>Fungi</taxon>
        <taxon>Dikarya</taxon>
        <taxon>Ascomycota</taxon>
        <taxon>Pezizomycotina</taxon>
        <taxon>Eurotiomycetes</taxon>
        <taxon>Eurotiomycetidae</taxon>
        <taxon>Eurotiales</taxon>
        <taxon>Aspergillaceae</taxon>
        <taxon>Aspergillus</taxon>
        <taxon>Aspergillus subgen. Fumigati</taxon>
    </lineage>
</organism>
<gene>
    <name evidence="2" type="ORF">P174DRAFT_443298</name>
</gene>
<reference evidence="3" key="1">
    <citation type="journal article" date="2018" name="Proc. Natl. Acad. Sci. U.S.A.">
        <title>Linking secondary metabolites to gene clusters through genome sequencing of six diverse Aspergillus species.</title>
        <authorList>
            <person name="Kaerboelling I."/>
            <person name="Vesth T.C."/>
            <person name="Frisvad J.C."/>
            <person name="Nybo J.L."/>
            <person name="Theobald S."/>
            <person name="Kuo A."/>
            <person name="Bowyer P."/>
            <person name="Matsuda Y."/>
            <person name="Mondo S."/>
            <person name="Lyhne E.K."/>
            <person name="Kogle M.E."/>
            <person name="Clum A."/>
            <person name="Lipzen A."/>
            <person name="Salamov A."/>
            <person name="Ngan C.Y."/>
            <person name="Daum C."/>
            <person name="Chiniquy J."/>
            <person name="Barry K."/>
            <person name="LaButti K."/>
            <person name="Haridas S."/>
            <person name="Simmons B.A."/>
            <person name="Magnuson J.K."/>
            <person name="Mortensen U.H."/>
            <person name="Larsen T.O."/>
            <person name="Grigoriev I.V."/>
            <person name="Baker S.E."/>
            <person name="Andersen M.R."/>
        </authorList>
    </citation>
    <scope>NUCLEOTIDE SEQUENCE [LARGE SCALE GENOMIC DNA]</scope>
    <source>
        <strain evidence="3">IBT 16806</strain>
    </source>
</reference>
<dbReference type="VEuPathDB" id="FungiDB:P174DRAFT_443298"/>
<comment type="caution">
    <text evidence="2">The sequence shown here is derived from an EMBL/GenBank/DDBJ whole genome shotgun (WGS) entry which is preliminary data.</text>
</comment>
<dbReference type="PANTHER" id="PTHR12905">
    <property type="entry name" value="METALLOPHOSPHOESTERASE"/>
    <property type="match status" value="1"/>
</dbReference>
<dbReference type="InterPro" id="IPR004843">
    <property type="entry name" value="Calcineurin-like_PHP"/>
</dbReference>
<dbReference type="EMBL" id="MSZS01000005">
    <property type="protein sequence ID" value="PKX93424.1"/>
    <property type="molecule type" value="Genomic_DNA"/>
</dbReference>
<protein>
    <recommendedName>
        <fullName evidence="1">Calcineurin-like phosphoesterase domain-containing protein</fullName>
    </recommendedName>
</protein>
<sequence length="266" mass="29963">MSSPFDRRPLPDYLFSSPLTALLYPLHHLLLRLRGPPRIPSPDAHPIRVVCVSDTHTLEWDDVPDGDLLIHAGDLCNDGSIREIQAAVDWLQTLPHPHKVVICGNHDSYFDIRSRRDEDRDASSSSFAAISSSTASIRSIDDDPDGLTRINWGDIHYLQHSSITLSFPPPEPVYWDEAQRAWERLCAARRPRAKYGRLMSLFGFLRDLFDIHGWLDAARVVAYGVLGVVWAKVWGGENRGCGWMVNAACMYRNTGRLGNKPQVVVL</sequence>
<proteinExistence type="predicted"/>
<dbReference type="OrthoDB" id="630188at2759"/>
<feature type="domain" description="Calcineurin-like phosphoesterase" evidence="1">
    <location>
        <begin position="48"/>
        <end position="118"/>
    </location>
</feature>
<dbReference type="GO" id="GO:0016787">
    <property type="term" value="F:hydrolase activity"/>
    <property type="evidence" value="ECO:0007669"/>
    <property type="project" value="InterPro"/>
</dbReference>
<dbReference type="RefSeq" id="XP_024682019.1">
    <property type="nucleotide sequence ID" value="XM_024827789.1"/>
</dbReference>
<dbReference type="AlphaFoldDB" id="A0A2I1C719"/>
<dbReference type="Pfam" id="PF00149">
    <property type="entry name" value="Metallophos"/>
    <property type="match status" value="1"/>
</dbReference>
<evidence type="ECO:0000259" key="1">
    <source>
        <dbReference type="Pfam" id="PF00149"/>
    </source>
</evidence>
<dbReference type="SUPFAM" id="SSF56300">
    <property type="entry name" value="Metallo-dependent phosphatases"/>
    <property type="match status" value="1"/>
</dbReference>
<dbReference type="GeneID" id="36535114"/>
<dbReference type="Proteomes" id="UP000234474">
    <property type="component" value="Unassembled WGS sequence"/>
</dbReference>
<name>A0A2I1C719_ASPN1</name>
<dbReference type="InterPro" id="IPR051693">
    <property type="entry name" value="UPF0046_metallophosphoest"/>
</dbReference>
<dbReference type="PANTHER" id="PTHR12905:SF18">
    <property type="entry name" value="ESTER HYDROLASE, PUTATIVE (AFU_ORTHOLOGUE AFUA_4G03130)-RELATED"/>
    <property type="match status" value="1"/>
</dbReference>